<accession>A0A6A3GZJ8</accession>
<organism evidence="2 5">
    <name type="scientific">Phytophthora rubi</name>
    <dbReference type="NCBI Taxonomy" id="129364"/>
    <lineage>
        <taxon>Eukaryota</taxon>
        <taxon>Sar</taxon>
        <taxon>Stramenopiles</taxon>
        <taxon>Oomycota</taxon>
        <taxon>Peronosporomycetes</taxon>
        <taxon>Peronosporales</taxon>
        <taxon>Peronosporaceae</taxon>
        <taxon>Phytophthora</taxon>
    </lineage>
</organism>
<protein>
    <submittedName>
        <fullName evidence="2">Uncharacterized protein</fullName>
    </submittedName>
</protein>
<dbReference type="Proteomes" id="UP000435112">
    <property type="component" value="Unassembled WGS sequence"/>
</dbReference>
<dbReference type="GO" id="GO:0005739">
    <property type="term" value="C:mitochondrion"/>
    <property type="evidence" value="ECO:0007669"/>
    <property type="project" value="TreeGrafter"/>
</dbReference>
<evidence type="ECO:0000313" key="5">
    <source>
        <dbReference type="Proteomes" id="UP000435112"/>
    </source>
</evidence>
<dbReference type="AlphaFoldDB" id="A0A6A3GZJ8"/>
<feature type="region of interest" description="Disordered" evidence="1">
    <location>
        <begin position="61"/>
        <end position="95"/>
    </location>
</feature>
<gene>
    <name evidence="2" type="ORF">PR002_g29600</name>
    <name evidence="3" type="ORF">PR003_g30635</name>
</gene>
<dbReference type="EMBL" id="QXFU01005979">
    <property type="protein sequence ID" value="KAE8962417.1"/>
    <property type="molecule type" value="Genomic_DNA"/>
</dbReference>
<dbReference type="GO" id="GO:0005829">
    <property type="term" value="C:cytosol"/>
    <property type="evidence" value="ECO:0007669"/>
    <property type="project" value="TreeGrafter"/>
</dbReference>
<feature type="compositionally biased region" description="Basic residues" evidence="1">
    <location>
        <begin position="78"/>
        <end position="95"/>
    </location>
</feature>
<evidence type="ECO:0000256" key="1">
    <source>
        <dbReference type="SAM" id="MobiDB-lite"/>
    </source>
</evidence>
<proteinExistence type="predicted"/>
<dbReference type="PANTHER" id="PTHR43020">
    <property type="entry name" value="CDK5 REGULATORY SUBUNIT-ASSOCIATED PROTEIN 1"/>
    <property type="match status" value="1"/>
</dbReference>
<evidence type="ECO:0000313" key="2">
    <source>
        <dbReference type="EMBL" id="KAE8962417.1"/>
    </source>
</evidence>
<reference evidence="2 5" key="1">
    <citation type="submission" date="2018-09" db="EMBL/GenBank/DDBJ databases">
        <title>Genomic investigation of the strawberry pathogen Phytophthora fragariae indicates pathogenicity is determined by transcriptional variation in three key races.</title>
        <authorList>
            <person name="Adams T.M."/>
            <person name="Armitage A.D."/>
            <person name="Sobczyk M.K."/>
            <person name="Bates H.J."/>
            <person name="Dunwell J.M."/>
            <person name="Nellist C.F."/>
            <person name="Harrison R.J."/>
        </authorList>
    </citation>
    <scope>NUCLEOTIDE SEQUENCE [LARGE SCALE GENOMIC DNA]</scope>
    <source>
        <strain evidence="2 5">SCRP324</strain>
        <strain evidence="3 4">SCRP333</strain>
    </source>
</reference>
<dbReference type="GO" id="GO:0035597">
    <property type="term" value="F:tRNA-2-methylthio-N(6)-dimethylallyladenosine(37) synthase activity"/>
    <property type="evidence" value="ECO:0007669"/>
    <property type="project" value="TreeGrafter"/>
</dbReference>
<evidence type="ECO:0000313" key="3">
    <source>
        <dbReference type="EMBL" id="KAE9271024.1"/>
    </source>
</evidence>
<dbReference type="PANTHER" id="PTHR43020:SF2">
    <property type="entry name" value="MITOCHONDRIAL TRNA METHYLTHIOTRANSFERASE CDK5RAP1"/>
    <property type="match status" value="1"/>
</dbReference>
<name>A0A6A3GZJ8_9STRA</name>
<dbReference type="Proteomes" id="UP000434957">
    <property type="component" value="Unassembled WGS sequence"/>
</dbReference>
<comment type="caution">
    <text evidence="2">The sequence shown here is derived from an EMBL/GenBank/DDBJ whole genome shotgun (WGS) entry which is preliminary data.</text>
</comment>
<evidence type="ECO:0000313" key="4">
    <source>
        <dbReference type="Proteomes" id="UP000434957"/>
    </source>
</evidence>
<sequence length="95" mass="10805">MFAYSVRARTHAAHRMEDDVPQEDKLCRLRKVIDTFSEVVTRKNHVEDSDRLHVMLVQGPSRGKAGFGAPPPPQCSIRQRRRGARRLRAGARSRG</sequence>
<keyword evidence="4" id="KW-1185">Reference proteome</keyword>
<dbReference type="EMBL" id="QXFT01005835">
    <property type="protein sequence ID" value="KAE9271024.1"/>
    <property type="molecule type" value="Genomic_DNA"/>
</dbReference>
<dbReference type="OrthoDB" id="190098at2759"/>